<dbReference type="InterPro" id="IPR035243">
    <property type="entry name" value="TamA_POTRA_Dom_1"/>
</dbReference>
<keyword evidence="7" id="KW-0472">Membrane</keyword>
<comment type="subcellular location">
    <subcellularLocation>
        <location evidence="1">Cell outer membrane</location>
    </subcellularLocation>
</comment>
<keyword evidence="8" id="KW-0998">Cell outer membrane</keyword>
<evidence type="ECO:0000256" key="4">
    <source>
        <dbReference type="ARBA" id="ARBA00022452"/>
    </source>
</evidence>
<comment type="subunit">
    <text evidence="10">Interacts with TamB to form the translocation and assembly module (TAM).</text>
</comment>
<keyword evidence="6 11" id="KW-0732">Signal</keyword>
<reference evidence="16" key="2">
    <citation type="submission" date="2021-04" db="EMBL/GenBank/DDBJ databases">
        <title>Complete Genome and methylome analysis of Thiothrix fructosivorans ATCC 49748.</title>
        <authorList>
            <person name="Fomenkov A."/>
            <person name="Sun L."/>
            <person name="Vincze T."/>
            <person name="Grabovich M.Y."/>
            <person name="Roberts R.J."/>
        </authorList>
    </citation>
    <scope>NUCLEOTIDE SEQUENCE</scope>
    <source>
        <strain evidence="16">ATCC 49748</strain>
    </source>
</reference>
<proteinExistence type="inferred from homology"/>
<dbReference type="EMBL" id="JAFMPM010000006">
    <property type="protein sequence ID" value="MBO0613149.1"/>
    <property type="molecule type" value="Genomic_DNA"/>
</dbReference>
<evidence type="ECO:0000313" key="16">
    <source>
        <dbReference type="EMBL" id="QTX11411.1"/>
    </source>
</evidence>
<dbReference type="InterPro" id="IPR010827">
    <property type="entry name" value="BamA/TamA_POTRA"/>
</dbReference>
<evidence type="ECO:0000256" key="6">
    <source>
        <dbReference type="ARBA" id="ARBA00022729"/>
    </source>
</evidence>
<dbReference type="Pfam" id="PF01103">
    <property type="entry name" value="Omp85"/>
    <property type="match status" value="1"/>
</dbReference>
<accession>A0A8B0SJY6</accession>
<comment type="similarity">
    <text evidence="2">Belongs to the TamA family.</text>
</comment>
<evidence type="ECO:0000256" key="9">
    <source>
        <dbReference type="ARBA" id="ARBA00033063"/>
    </source>
</evidence>
<evidence type="ECO:0000313" key="17">
    <source>
        <dbReference type="Proteomes" id="UP000664466"/>
    </source>
</evidence>
<dbReference type="InterPro" id="IPR039910">
    <property type="entry name" value="D15-like"/>
</dbReference>
<feature type="chain" id="PRO_5032551859" description="Translocation and assembly module subunit TamA" evidence="11">
    <location>
        <begin position="20"/>
        <end position="590"/>
    </location>
</feature>
<evidence type="ECO:0000256" key="11">
    <source>
        <dbReference type="SAM" id="SignalP"/>
    </source>
</evidence>
<dbReference type="Gene3D" id="3.10.20.310">
    <property type="entry name" value="membrane protein fhac"/>
    <property type="match status" value="3"/>
</dbReference>
<dbReference type="GO" id="GO:0009279">
    <property type="term" value="C:cell outer membrane"/>
    <property type="evidence" value="ECO:0007669"/>
    <property type="project" value="UniProtKB-SubCell"/>
</dbReference>
<keyword evidence="4" id="KW-1134">Transmembrane beta strand</keyword>
<evidence type="ECO:0000256" key="2">
    <source>
        <dbReference type="ARBA" id="ARBA00010248"/>
    </source>
</evidence>
<dbReference type="RefSeq" id="WP_207250877.1">
    <property type="nucleotide sequence ID" value="NZ_JAFMPM010000006.1"/>
</dbReference>
<reference evidence="15 17" key="1">
    <citation type="submission" date="2021-03" db="EMBL/GenBank/DDBJ databases">
        <title>Draft genome and methylome analysis of Thiotrix fructosivoruns ATCC 49748.</title>
        <authorList>
            <person name="Fomenkov A."/>
            <person name="Grabovich M.Y."/>
            <person name="Roberts R.J."/>
        </authorList>
    </citation>
    <scope>NUCLEOTIDE SEQUENCE [LARGE SCALE GENOMIC DNA]</scope>
    <source>
        <strain evidence="15 17">ATCC 49748</strain>
    </source>
</reference>
<dbReference type="GO" id="GO:0097347">
    <property type="term" value="C:TAM protein secretion complex"/>
    <property type="evidence" value="ECO:0007669"/>
    <property type="project" value="TreeGrafter"/>
</dbReference>
<evidence type="ECO:0000259" key="14">
    <source>
        <dbReference type="Pfam" id="PF17243"/>
    </source>
</evidence>
<evidence type="ECO:0000256" key="3">
    <source>
        <dbReference type="ARBA" id="ARBA00015419"/>
    </source>
</evidence>
<dbReference type="Pfam" id="PF17243">
    <property type="entry name" value="POTRA_TamA_1"/>
    <property type="match status" value="1"/>
</dbReference>
<sequence length="590" mass="64676">MKSIVWGLCLLSVSPQGFAAFFQQTEEEVAAKAESPVQVTIQGAETALADNLRAFMPSLRNLKCDSAADRVARFIESATEKLHEGAEAMGYYAARFNVTPVQQGNCLALHVAVQPGEPVKVTQIEVQITGAGKDLPDFREIIAVPPYQRGEVLVHQKYEDFKANLNRTANNLGFFDAEYGVHELRVDPATRQAQVRLHFDTGKRYQVGKVKVEQDVLADKYLKRYLRVREGDTYNAENLLKQQRILEGSGYYSDVQVSGAYQQAENGNVPVGITAQRRKRYTYTGQVGYGTDTGFRVETGMESHWVNNKGHKLNAKAVLAQHEQSVEGTYKVPLWQPEHEYASASGGWQHTSNNDIESQGIKLGVDYNRRTDSDWQQTVFVNYLDETTRVSSGGETHSQLTLGGVRAKKTKTDALLFPQRGWQVAAEAQGAVAGVLSDQSVLQGKVNGKYLHTLDGGDKVIAQGALGTTLTNDLNEMPKSLRFFAGGQGSVRGYDFESLGESNAAGDVIGGKHLLTTSVEYEHPLQDAWSGAAFVDAGNAFDNTAHLTMNVGAGFGVRYKSPVGPIRADIAVPKEDTQDVHFYFSLGPDL</sequence>
<dbReference type="PANTHER" id="PTHR12815">
    <property type="entry name" value="SORTING AND ASSEMBLY MACHINERY SAMM50 PROTEIN FAMILY MEMBER"/>
    <property type="match status" value="1"/>
</dbReference>
<dbReference type="Pfam" id="PF07244">
    <property type="entry name" value="POTRA"/>
    <property type="match status" value="1"/>
</dbReference>
<keyword evidence="5" id="KW-0812">Transmembrane</keyword>
<protein>
    <recommendedName>
        <fullName evidence="3">Translocation and assembly module subunit TamA</fullName>
    </recommendedName>
    <alternativeName>
        <fullName evidence="9">Autotransporter assembly factor TamA</fullName>
    </alternativeName>
</protein>
<evidence type="ECO:0000259" key="12">
    <source>
        <dbReference type="Pfam" id="PF01103"/>
    </source>
</evidence>
<evidence type="ECO:0000256" key="5">
    <source>
        <dbReference type="ARBA" id="ARBA00022692"/>
    </source>
</evidence>
<evidence type="ECO:0000259" key="13">
    <source>
        <dbReference type="Pfam" id="PF07244"/>
    </source>
</evidence>
<keyword evidence="17" id="KW-1185">Reference proteome</keyword>
<name>A0A8B0SJY6_9GAMM</name>
<organism evidence="16">
    <name type="scientific">Thiothrix fructosivorans</name>
    <dbReference type="NCBI Taxonomy" id="111770"/>
    <lineage>
        <taxon>Bacteria</taxon>
        <taxon>Pseudomonadati</taxon>
        <taxon>Pseudomonadota</taxon>
        <taxon>Gammaproteobacteria</taxon>
        <taxon>Thiotrichales</taxon>
        <taxon>Thiotrichaceae</taxon>
        <taxon>Thiothrix</taxon>
    </lineage>
</organism>
<evidence type="ECO:0000256" key="8">
    <source>
        <dbReference type="ARBA" id="ARBA00023237"/>
    </source>
</evidence>
<dbReference type="InterPro" id="IPR000184">
    <property type="entry name" value="Bac_surfAg_D15"/>
</dbReference>
<feature type="domain" description="TamA POTRA" evidence="14">
    <location>
        <begin position="38"/>
        <end position="115"/>
    </location>
</feature>
<dbReference type="AlphaFoldDB" id="A0A8B0SJY6"/>
<feature type="domain" description="POTRA" evidence="13">
    <location>
        <begin position="205"/>
        <end position="267"/>
    </location>
</feature>
<evidence type="ECO:0000256" key="7">
    <source>
        <dbReference type="ARBA" id="ARBA00023136"/>
    </source>
</evidence>
<dbReference type="EMBL" id="CP072748">
    <property type="protein sequence ID" value="QTX11411.1"/>
    <property type="molecule type" value="Genomic_DNA"/>
</dbReference>
<dbReference type="Proteomes" id="UP000664466">
    <property type="component" value="Unassembled WGS sequence"/>
</dbReference>
<gene>
    <name evidence="16" type="ORF">J1836_003375</name>
    <name evidence="15" type="ORF">J1836_09450</name>
</gene>
<dbReference type="GO" id="GO:0009306">
    <property type="term" value="P:protein secretion"/>
    <property type="evidence" value="ECO:0007669"/>
    <property type="project" value="TreeGrafter"/>
</dbReference>
<dbReference type="Gene3D" id="2.40.160.50">
    <property type="entry name" value="membrane protein fhac: a member of the omp85/tpsb transporter family"/>
    <property type="match status" value="1"/>
</dbReference>
<evidence type="ECO:0000313" key="15">
    <source>
        <dbReference type="EMBL" id="MBO0613149.1"/>
    </source>
</evidence>
<dbReference type="PANTHER" id="PTHR12815:SF47">
    <property type="entry name" value="TRANSLOCATION AND ASSEMBLY MODULE SUBUNIT TAMA"/>
    <property type="match status" value="1"/>
</dbReference>
<evidence type="ECO:0000256" key="1">
    <source>
        <dbReference type="ARBA" id="ARBA00004442"/>
    </source>
</evidence>
<evidence type="ECO:0000256" key="10">
    <source>
        <dbReference type="ARBA" id="ARBA00093548"/>
    </source>
</evidence>
<feature type="domain" description="Bacterial surface antigen (D15)" evidence="12">
    <location>
        <begin position="309"/>
        <end position="587"/>
    </location>
</feature>
<feature type="signal peptide" evidence="11">
    <location>
        <begin position="1"/>
        <end position="19"/>
    </location>
</feature>